<evidence type="ECO:0000256" key="6">
    <source>
        <dbReference type="ARBA" id="ARBA00022989"/>
    </source>
</evidence>
<name>A0A139H3E1_9PEZI</name>
<comment type="subcellular location">
    <subcellularLocation>
        <location evidence="2">Membrane</location>
    </subcellularLocation>
    <subcellularLocation>
        <location evidence="11">Mitochondrion inner membrane</location>
        <topology evidence="11">Single-pass membrane protein</topology>
    </subcellularLocation>
</comment>
<dbReference type="GO" id="GO:0042407">
    <property type="term" value="P:cristae formation"/>
    <property type="evidence" value="ECO:0007669"/>
    <property type="project" value="InterPro"/>
</dbReference>
<organism evidence="12 13">
    <name type="scientific">Pseudocercospora eumusae</name>
    <dbReference type="NCBI Taxonomy" id="321146"/>
    <lineage>
        <taxon>Eukaryota</taxon>
        <taxon>Fungi</taxon>
        <taxon>Dikarya</taxon>
        <taxon>Ascomycota</taxon>
        <taxon>Pezizomycotina</taxon>
        <taxon>Dothideomycetes</taxon>
        <taxon>Dothideomycetidae</taxon>
        <taxon>Mycosphaerellales</taxon>
        <taxon>Mycosphaerellaceae</taxon>
        <taxon>Pseudocercospora</taxon>
    </lineage>
</organism>
<evidence type="ECO:0000256" key="3">
    <source>
        <dbReference type="ARBA" id="ARBA00009188"/>
    </source>
</evidence>
<sequence length="120" mass="13323">MGFTTGLLGGFTLTATVLYLSVNLHTRNRVHQAALLHQQSLLLDNIVAPQPPLPPPTNRQVQAGLLETAKDKWNAELERNVKTLQQYDWTAAFERVEESAGSLIRRAFDKGKEGVKEASK</sequence>
<protein>
    <recommendedName>
        <fullName evidence="4 11">MICOS complex subunit MIC12</fullName>
    </recommendedName>
    <alternativeName>
        <fullName evidence="10 11">Altered inheritance of mitochondria protein 5, mitochondrial</fullName>
    </alternativeName>
    <alternativeName>
        <fullName evidence="9 11">Found in mitochondrial proteome protein 51</fullName>
    </alternativeName>
</protein>
<evidence type="ECO:0000256" key="8">
    <source>
        <dbReference type="ARBA" id="ARBA00023136"/>
    </source>
</evidence>
<keyword evidence="13" id="KW-1185">Reference proteome</keyword>
<evidence type="ECO:0000256" key="9">
    <source>
        <dbReference type="ARBA" id="ARBA00032159"/>
    </source>
</evidence>
<evidence type="ECO:0000256" key="1">
    <source>
        <dbReference type="ARBA" id="ARBA00002689"/>
    </source>
</evidence>
<evidence type="ECO:0000313" key="12">
    <source>
        <dbReference type="EMBL" id="KXS96977.1"/>
    </source>
</evidence>
<comment type="subunit">
    <text evidence="11">Component of the mitochondrial contact site and cristae organizing system (MICOS) complex.</text>
</comment>
<comment type="similarity">
    <text evidence="3 11">Belongs to the MICOS complex subunit Mic12 family.</text>
</comment>
<comment type="function">
    <text evidence="1 11">Component of the MICOS complex, a large protein complex of the mitochondrial inner membrane that plays crucial roles in the maintenance of crista junctions, inner membrane architecture, and formation of contact sites to the outer membrane.</text>
</comment>
<evidence type="ECO:0000256" key="2">
    <source>
        <dbReference type="ARBA" id="ARBA00004370"/>
    </source>
</evidence>
<evidence type="ECO:0000256" key="10">
    <source>
        <dbReference type="ARBA" id="ARBA00032985"/>
    </source>
</evidence>
<comment type="caution">
    <text evidence="12">The sequence shown here is derived from an EMBL/GenBank/DDBJ whole genome shotgun (WGS) entry which is preliminary data.</text>
</comment>
<keyword evidence="5 11" id="KW-0812">Transmembrane</keyword>
<dbReference type="InterPro" id="IPR031463">
    <property type="entry name" value="Mic12"/>
</dbReference>
<dbReference type="GO" id="GO:0061617">
    <property type="term" value="C:MICOS complex"/>
    <property type="evidence" value="ECO:0007669"/>
    <property type="project" value="UniProtKB-UniRule"/>
</dbReference>
<evidence type="ECO:0000256" key="7">
    <source>
        <dbReference type="ARBA" id="ARBA00023128"/>
    </source>
</evidence>
<keyword evidence="11" id="KW-0999">Mitochondrion inner membrane</keyword>
<keyword evidence="7 11" id="KW-0496">Mitochondrion</keyword>
<dbReference type="EMBL" id="LFZN01000157">
    <property type="protein sequence ID" value="KXS96977.1"/>
    <property type="molecule type" value="Genomic_DNA"/>
</dbReference>
<dbReference type="AlphaFoldDB" id="A0A139H3E1"/>
<feature type="transmembrane region" description="Helical" evidence="11">
    <location>
        <begin position="6"/>
        <end position="22"/>
    </location>
</feature>
<evidence type="ECO:0000256" key="4">
    <source>
        <dbReference type="ARBA" id="ARBA00018170"/>
    </source>
</evidence>
<dbReference type="Proteomes" id="UP000070133">
    <property type="component" value="Unassembled WGS sequence"/>
</dbReference>
<keyword evidence="6 11" id="KW-1133">Transmembrane helix</keyword>
<accession>A0A139H3E1</accession>
<keyword evidence="8 11" id="KW-0472">Membrane</keyword>
<reference evidence="12 13" key="1">
    <citation type="submission" date="2015-07" db="EMBL/GenBank/DDBJ databases">
        <title>Comparative genomics of the Sigatoka disease complex on banana suggests a link between parallel evolutionary changes in Pseudocercospora fijiensis and Pseudocercospora eumusae and increased virulence on the banana host.</title>
        <authorList>
            <person name="Chang T.-C."/>
            <person name="Salvucci A."/>
            <person name="Crous P.W."/>
            <person name="Stergiopoulos I."/>
        </authorList>
    </citation>
    <scope>NUCLEOTIDE SEQUENCE [LARGE SCALE GENOMIC DNA]</scope>
    <source>
        <strain evidence="12 13">CBS 114824</strain>
    </source>
</reference>
<evidence type="ECO:0000256" key="5">
    <source>
        <dbReference type="ARBA" id="ARBA00022692"/>
    </source>
</evidence>
<gene>
    <name evidence="12" type="ORF">AC578_5542</name>
</gene>
<evidence type="ECO:0000313" key="13">
    <source>
        <dbReference type="Proteomes" id="UP000070133"/>
    </source>
</evidence>
<proteinExistence type="inferred from homology"/>
<dbReference type="GO" id="GO:0044284">
    <property type="term" value="C:mitochondrial crista junction"/>
    <property type="evidence" value="ECO:0007669"/>
    <property type="project" value="InterPro"/>
</dbReference>
<evidence type="ECO:0000256" key="11">
    <source>
        <dbReference type="RuleBase" id="RU363010"/>
    </source>
</evidence>
<dbReference type="Pfam" id="PF17050">
    <property type="entry name" value="AIM5"/>
    <property type="match status" value="1"/>
</dbReference>